<dbReference type="Proteomes" id="UP000597762">
    <property type="component" value="Unassembled WGS sequence"/>
</dbReference>
<organism evidence="2 3">
    <name type="scientific">Acanthosepion pharaonis</name>
    <name type="common">Pharaoh cuttlefish</name>
    <name type="synonym">Sepia pharaonis</name>
    <dbReference type="NCBI Taxonomy" id="158019"/>
    <lineage>
        <taxon>Eukaryota</taxon>
        <taxon>Metazoa</taxon>
        <taxon>Spiralia</taxon>
        <taxon>Lophotrochozoa</taxon>
        <taxon>Mollusca</taxon>
        <taxon>Cephalopoda</taxon>
        <taxon>Coleoidea</taxon>
        <taxon>Decapodiformes</taxon>
        <taxon>Sepiida</taxon>
        <taxon>Sepiina</taxon>
        <taxon>Sepiidae</taxon>
        <taxon>Acanthosepion</taxon>
    </lineage>
</organism>
<keyword evidence="3" id="KW-1185">Reference proteome</keyword>
<sequence length="125" mass="13716">MLLPGKSQDEIAQVLRRMIKEDTDDSGNIKASSSSSFELRIREIYLENKKELKQKSNQERESLQREQEASPTSPSPQLSQQQSAANPSSPSPPSPSPPPLPLSQISSPSLKEESAVSNDIAQKSE</sequence>
<reference evidence="2" key="1">
    <citation type="submission" date="2021-01" db="EMBL/GenBank/DDBJ databases">
        <authorList>
            <person name="Li R."/>
            <person name="Bekaert M."/>
        </authorList>
    </citation>
    <scope>NUCLEOTIDE SEQUENCE</scope>
    <source>
        <strain evidence="2">Farmed</strain>
    </source>
</reference>
<feature type="region of interest" description="Disordered" evidence="1">
    <location>
        <begin position="49"/>
        <end position="125"/>
    </location>
</feature>
<comment type="caution">
    <text evidence="2">The sequence shown here is derived from an EMBL/GenBank/DDBJ whole genome shotgun (WGS) entry which is preliminary data.</text>
</comment>
<evidence type="ECO:0000313" key="3">
    <source>
        <dbReference type="Proteomes" id="UP000597762"/>
    </source>
</evidence>
<feature type="compositionally biased region" description="Basic and acidic residues" evidence="1">
    <location>
        <begin position="49"/>
        <end position="68"/>
    </location>
</feature>
<proteinExistence type="predicted"/>
<dbReference type="EMBL" id="CAHIKZ030004961">
    <property type="protein sequence ID" value="CAE1317752.1"/>
    <property type="molecule type" value="Genomic_DNA"/>
</dbReference>
<protein>
    <submittedName>
        <fullName evidence="2">Uncharacterized protein</fullName>
    </submittedName>
</protein>
<feature type="compositionally biased region" description="Low complexity" evidence="1">
    <location>
        <begin position="69"/>
        <end position="88"/>
    </location>
</feature>
<feature type="compositionally biased region" description="Pro residues" evidence="1">
    <location>
        <begin position="89"/>
        <end position="101"/>
    </location>
</feature>
<feature type="compositionally biased region" description="Polar residues" evidence="1">
    <location>
        <begin position="115"/>
        <end position="125"/>
    </location>
</feature>
<evidence type="ECO:0000256" key="1">
    <source>
        <dbReference type="SAM" id="MobiDB-lite"/>
    </source>
</evidence>
<dbReference type="AlphaFoldDB" id="A0A812E7T3"/>
<evidence type="ECO:0000313" key="2">
    <source>
        <dbReference type="EMBL" id="CAE1317752.1"/>
    </source>
</evidence>
<gene>
    <name evidence="2" type="ORF">SPHA_68278</name>
</gene>
<name>A0A812E7T3_ACAPH</name>
<accession>A0A812E7T3</accession>